<feature type="chain" id="PRO_5013193844" evidence="3">
    <location>
        <begin position="23"/>
        <end position="647"/>
    </location>
</feature>
<keyword evidence="2" id="KW-0472">Membrane</keyword>
<dbReference type="InterPro" id="IPR048389">
    <property type="entry name" value="YciQ-like_C"/>
</dbReference>
<evidence type="ECO:0000313" key="7">
    <source>
        <dbReference type="Proteomes" id="UP000219167"/>
    </source>
</evidence>
<reference evidence="6 7" key="1">
    <citation type="submission" date="2017-08" db="EMBL/GenBank/DDBJ databases">
        <authorList>
            <person name="de Groot N.N."/>
        </authorList>
    </citation>
    <scope>NUCLEOTIDE SEQUENCE [LARGE SCALE GENOMIC DNA]</scope>
    <source>
        <strain evidence="6 7">JC85</strain>
    </source>
</reference>
<evidence type="ECO:0000259" key="4">
    <source>
        <dbReference type="Pfam" id="PF09972"/>
    </source>
</evidence>
<keyword evidence="7" id="KW-1185">Reference proteome</keyword>
<feature type="domain" description="Predicted membrane protein YciQ-like C-terminal" evidence="5">
    <location>
        <begin position="273"/>
        <end position="434"/>
    </location>
</feature>
<feature type="transmembrane region" description="Helical" evidence="2">
    <location>
        <begin position="236"/>
        <end position="253"/>
    </location>
</feature>
<name>A0A285U498_9HYPH</name>
<dbReference type="Pfam" id="PF20990">
    <property type="entry name" value="DUF2207_C"/>
    <property type="match status" value="2"/>
</dbReference>
<feature type="domain" description="Predicted membrane protein YciQ-like C-terminal" evidence="5">
    <location>
        <begin position="443"/>
        <end position="564"/>
    </location>
</feature>
<evidence type="ECO:0000256" key="1">
    <source>
        <dbReference type="SAM" id="MobiDB-lite"/>
    </source>
</evidence>
<keyword evidence="2" id="KW-0812">Transmembrane</keyword>
<dbReference type="OrthoDB" id="9767603at2"/>
<feature type="transmembrane region" description="Helical" evidence="2">
    <location>
        <begin position="453"/>
        <end position="474"/>
    </location>
</feature>
<dbReference type="EMBL" id="OBQD01000001">
    <property type="protein sequence ID" value="SOC35091.1"/>
    <property type="molecule type" value="Genomic_DNA"/>
</dbReference>
<dbReference type="InterPro" id="IPR018702">
    <property type="entry name" value="DUF2207"/>
</dbReference>
<dbReference type="AlphaFoldDB" id="A0A285U498"/>
<feature type="domain" description="DUF2207" evidence="4">
    <location>
        <begin position="26"/>
        <end position="212"/>
    </location>
</feature>
<dbReference type="Pfam" id="PF09972">
    <property type="entry name" value="DUF2207"/>
    <property type="match status" value="1"/>
</dbReference>
<evidence type="ECO:0000256" key="3">
    <source>
        <dbReference type="SAM" id="SignalP"/>
    </source>
</evidence>
<evidence type="ECO:0000259" key="5">
    <source>
        <dbReference type="Pfam" id="PF20990"/>
    </source>
</evidence>
<keyword evidence="3" id="KW-0732">Signal</keyword>
<gene>
    <name evidence="6" type="ORF">SAMN05892877_101181</name>
</gene>
<feature type="signal peptide" evidence="3">
    <location>
        <begin position="1"/>
        <end position="22"/>
    </location>
</feature>
<feature type="transmembrane region" description="Helical" evidence="2">
    <location>
        <begin position="480"/>
        <end position="502"/>
    </location>
</feature>
<feature type="transmembrane region" description="Helical" evidence="2">
    <location>
        <begin position="386"/>
        <end position="407"/>
    </location>
</feature>
<protein>
    <submittedName>
        <fullName evidence="6">Predicted membrane protein DUF2207</fullName>
    </submittedName>
</protein>
<sequence length="647" mass="68420">MSRIAALVLFALAIGVAGAVRAAEFISSYHADIAVAKDGEMTVTETIAVNAEGNRIRRGIFRDFPLTFVDEEGRSRQVGFEIVAVRRDGRDEPYSTERENSGIRIYVGSSDVLLDAGPHTYELTYRTDRQIRFFDDHDELFWNVTGTEWAFPIRRASATVTLPDGVVPVELTYFTGAYGDRGKAARATASGNRAEFVTTSGLGAHEGLTIGVKLPPGSIDRPTAAQERIWFLKDNAGGLIGLGGLVLVALYYLRSWLVAGRDPPRGVVVPRWDPPEKASPALLNYVDNKGFGGAGWTALSAALLNLAVKGYVTLADLKNSIVVTPTGKALEEKLPTGESVLLKAVNAGGESLVIDKANGKRVQTLGSQFRNAMEAEHRGKYYIANWGYVAGGVALSVLCLGAMLVFGNLPEEGIALVVIPVAVAFFLSVFAVNFGKALTNARSLGQRIMSVMMIAFFGFVFISIFGSVLAGFVVNGLHDGLLPVLAAVGGILLLNLLFYFLMGAPTPIGRRMMDGIEGLRQYLTLAEKERMNMAGAPEMSPSHYERLLPYAVALGVEKPWTDTFRLWLATAAAGAAAASYHPAWYGGDGFGTGSFSDRMGGFAGSMADTLAASLPPPPKSSSSGFSGSSGGGGFSGGGGGGGGGGGW</sequence>
<feature type="transmembrane region" description="Helical" evidence="2">
    <location>
        <begin position="413"/>
        <end position="432"/>
    </location>
</feature>
<feature type="region of interest" description="Disordered" evidence="1">
    <location>
        <begin position="610"/>
        <end position="647"/>
    </location>
</feature>
<accession>A0A285U498</accession>
<dbReference type="Proteomes" id="UP000219167">
    <property type="component" value="Unassembled WGS sequence"/>
</dbReference>
<organism evidence="6 7">
    <name type="scientific">Rhizobium subbaraonis</name>
    <dbReference type="NCBI Taxonomy" id="908946"/>
    <lineage>
        <taxon>Bacteria</taxon>
        <taxon>Pseudomonadati</taxon>
        <taxon>Pseudomonadota</taxon>
        <taxon>Alphaproteobacteria</taxon>
        <taxon>Hyphomicrobiales</taxon>
        <taxon>Rhizobiaceae</taxon>
        <taxon>Rhizobium/Agrobacterium group</taxon>
        <taxon>Rhizobium</taxon>
    </lineage>
</organism>
<proteinExistence type="predicted"/>
<dbReference type="RefSeq" id="WP_097135522.1">
    <property type="nucleotide sequence ID" value="NZ_OBQD01000001.1"/>
</dbReference>
<keyword evidence="2" id="KW-1133">Transmembrane helix</keyword>
<feature type="compositionally biased region" description="Gly residues" evidence="1">
    <location>
        <begin position="627"/>
        <end position="647"/>
    </location>
</feature>
<evidence type="ECO:0000256" key="2">
    <source>
        <dbReference type="SAM" id="Phobius"/>
    </source>
</evidence>
<evidence type="ECO:0000313" key="6">
    <source>
        <dbReference type="EMBL" id="SOC35091.1"/>
    </source>
</evidence>